<protein>
    <submittedName>
        <fullName evidence="3">CPBP family intramembrane glutamic endopeptidase</fullName>
        <ecNumber evidence="3">3.4.-.-</ecNumber>
    </submittedName>
</protein>
<dbReference type="AlphaFoldDB" id="A0AB74UT60"/>
<keyword evidence="1" id="KW-0812">Transmembrane</keyword>
<organism evidence="3">
    <name type="scientific">Rhodanobacter sp. FW102-FHT14D07</name>
    <dbReference type="NCBI Taxonomy" id="3351462"/>
    <lineage>
        <taxon>Bacteria</taxon>
        <taxon>Pseudomonadati</taxon>
        <taxon>Pseudomonadota</taxon>
        <taxon>Gammaproteobacteria</taxon>
        <taxon>Lysobacterales</taxon>
        <taxon>Rhodanobacteraceae</taxon>
        <taxon>Rhodanobacter</taxon>
    </lineage>
</organism>
<feature type="transmembrane region" description="Helical" evidence="1">
    <location>
        <begin position="40"/>
        <end position="66"/>
    </location>
</feature>
<evidence type="ECO:0000259" key="2">
    <source>
        <dbReference type="Pfam" id="PF02517"/>
    </source>
</evidence>
<feature type="transmembrane region" description="Helical" evidence="1">
    <location>
        <begin position="176"/>
        <end position="196"/>
    </location>
</feature>
<feature type="transmembrane region" description="Helical" evidence="1">
    <location>
        <begin position="86"/>
        <end position="108"/>
    </location>
</feature>
<keyword evidence="1" id="KW-0472">Membrane</keyword>
<dbReference type="GO" id="GO:0004175">
    <property type="term" value="F:endopeptidase activity"/>
    <property type="evidence" value="ECO:0007669"/>
    <property type="project" value="UniProtKB-ARBA"/>
</dbReference>
<feature type="transmembrane region" description="Helical" evidence="1">
    <location>
        <begin position="233"/>
        <end position="251"/>
    </location>
</feature>
<reference evidence="3" key="1">
    <citation type="submission" date="2024-10" db="EMBL/GenBank/DDBJ databases">
        <authorList>
            <person name="Lesea H.P."/>
            <person name="Kuehl J.V."/>
            <person name="Chandonia J.-M."/>
        </authorList>
    </citation>
    <scope>NUCLEOTIDE SEQUENCE</scope>
    <source>
        <strain evidence="3">FW102-FHT14D07</strain>
    </source>
</reference>
<keyword evidence="3" id="KW-0378">Hydrolase</keyword>
<dbReference type="RefSeq" id="WP_395119250.1">
    <property type="nucleotide sequence ID" value="NZ_CP170721.1"/>
</dbReference>
<dbReference type="EMBL" id="CP170721">
    <property type="protein sequence ID" value="XIA19461.1"/>
    <property type="molecule type" value="Genomic_DNA"/>
</dbReference>
<evidence type="ECO:0000313" key="3">
    <source>
        <dbReference type="EMBL" id="XIA19461.1"/>
    </source>
</evidence>
<dbReference type="PANTHER" id="PTHR36435:SF1">
    <property type="entry name" value="CAAX AMINO TERMINAL PROTEASE FAMILY PROTEIN"/>
    <property type="match status" value="1"/>
</dbReference>
<keyword evidence="1" id="KW-1133">Transmembrane helix</keyword>
<feature type="domain" description="CAAX prenyl protease 2/Lysostaphin resistance protein A-like" evidence="2">
    <location>
        <begin position="176"/>
        <end position="269"/>
    </location>
</feature>
<feature type="transmembrane region" description="Helical" evidence="1">
    <location>
        <begin position="208"/>
        <end position="227"/>
    </location>
</feature>
<dbReference type="Pfam" id="PF02517">
    <property type="entry name" value="Rce1-like"/>
    <property type="match status" value="1"/>
</dbReference>
<sequence length="281" mass="30167">MPLRRGSSLAAAEEASTIDIRPATTAAPTAPGPWMALGWIVLYFALQAAGSSVLVVLLAIATGHLHDWHGVADFTVRIRETLQPPGMQALLVMLTLGLAAATILWLVWRRSPRLWSLAQPPGFGFVRPSRLGFLALAVVIGLLAPVLGGWLTHWLAQGHPVTQNIQQLGENTPLGWRIPLMLMVASLGPLVEELLFRGVLLSSLQPRWGRFGAAVLSSVIFATAHLPGLNWQVFALPALWLLAMALAWLRLRSGSIWPGVMAHAANNALATAAWFLAAHAG</sequence>
<accession>A0AB74UT60</accession>
<dbReference type="InterPro" id="IPR052710">
    <property type="entry name" value="CAAX_protease"/>
</dbReference>
<feature type="transmembrane region" description="Helical" evidence="1">
    <location>
        <begin position="133"/>
        <end position="156"/>
    </location>
</feature>
<dbReference type="GO" id="GO:0080120">
    <property type="term" value="P:CAAX-box protein maturation"/>
    <property type="evidence" value="ECO:0007669"/>
    <property type="project" value="UniProtKB-ARBA"/>
</dbReference>
<proteinExistence type="predicted"/>
<evidence type="ECO:0000256" key="1">
    <source>
        <dbReference type="SAM" id="Phobius"/>
    </source>
</evidence>
<name>A0AB74UT60_9GAMM</name>
<dbReference type="InterPro" id="IPR003675">
    <property type="entry name" value="Rce1/LyrA-like_dom"/>
</dbReference>
<dbReference type="EC" id="3.4.-.-" evidence="3"/>
<dbReference type="PANTHER" id="PTHR36435">
    <property type="entry name" value="SLR1288 PROTEIN"/>
    <property type="match status" value="1"/>
</dbReference>
<gene>
    <name evidence="3" type="ORF">ACFYG5_04760</name>
</gene>